<gene>
    <name evidence="1" type="ORF">DOTSEDRAFT_24265</name>
</gene>
<reference evidence="1 2" key="2">
    <citation type="journal article" date="2012" name="PLoS Pathog.">
        <title>Diverse lifestyles and strategies of plant pathogenesis encoded in the genomes of eighteen Dothideomycetes fungi.</title>
        <authorList>
            <person name="Ohm R.A."/>
            <person name="Feau N."/>
            <person name="Henrissat B."/>
            <person name="Schoch C.L."/>
            <person name="Horwitz B.A."/>
            <person name="Barry K.W."/>
            <person name="Condon B.J."/>
            <person name="Copeland A.C."/>
            <person name="Dhillon B."/>
            <person name="Glaser F."/>
            <person name="Hesse C.N."/>
            <person name="Kosti I."/>
            <person name="LaButti K."/>
            <person name="Lindquist E.A."/>
            <person name="Lucas S."/>
            <person name="Salamov A.A."/>
            <person name="Bradshaw R.E."/>
            <person name="Ciuffetti L."/>
            <person name="Hamelin R.C."/>
            <person name="Kema G.H.J."/>
            <person name="Lawrence C."/>
            <person name="Scott J.A."/>
            <person name="Spatafora J.W."/>
            <person name="Turgeon B.G."/>
            <person name="de Wit P.J.G.M."/>
            <person name="Zhong S."/>
            <person name="Goodwin S.B."/>
            <person name="Grigoriev I.V."/>
        </authorList>
    </citation>
    <scope>NUCLEOTIDE SEQUENCE [LARGE SCALE GENOMIC DNA]</scope>
    <source>
        <strain evidence="2">NZE10 / CBS 128990</strain>
    </source>
</reference>
<organism evidence="1 2">
    <name type="scientific">Dothistroma septosporum (strain NZE10 / CBS 128990)</name>
    <name type="common">Red band needle blight fungus</name>
    <name type="synonym">Mycosphaerella pini</name>
    <dbReference type="NCBI Taxonomy" id="675120"/>
    <lineage>
        <taxon>Eukaryota</taxon>
        <taxon>Fungi</taxon>
        <taxon>Dikarya</taxon>
        <taxon>Ascomycota</taxon>
        <taxon>Pezizomycotina</taxon>
        <taxon>Dothideomycetes</taxon>
        <taxon>Dothideomycetidae</taxon>
        <taxon>Mycosphaerellales</taxon>
        <taxon>Mycosphaerellaceae</taxon>
        <taxon>Dothistroma</taxon>
    </lineage>
</organism>
<name>N1PLH5_DOTSN</name>
<proteinExistence type="predicted"/>
<dbReference type="HOGENOM" id="CLU_2209954_0_0_1"/>
<evidence type="ECO:0000313" key="2">
    <source>
        <dbReference type="Proteomes" id="UP000016933"/>
    </source>
</evidence>
<keyword evidence="2" id="KW-1185">Reference proteome</keyword>
<dbReference type="OrthoDB" id="5599753at2759"/>
<dbReference type="EMBL" id="KB446539">
    <property type="protein sequence ID" value="EME44181.1"/>
    <property type="molecule type" value="Genomic_DNA"/>
</dbReference>
<reference evidence="2" key="1">
    <citation type="journal article" date="2012" name="PLoS Genet.">
        <title>The genomes of the fungal plant pathogens Cladosporium fulvum and Dothistroma septosporum reveal adaptation to different hosts and lifestyles but also signatures of common ancestry.</title>
        <authorList>
            <person name="de Wit P.J.G.M."/>
            <person name="van der Burgt A."/>
            <person name="Oekmen B."/>
            <person name="Stergiopoulos I."/>
            <person name="Abd-Elsalam K.A."/>
            <person name="Aerts A.L."/>
            <person name="Bahkali A.H."/>
            <person name="Beenen H.G."/>
            <person name="Chettri P."/>
            <person name="Cox M.P."/>
            <person name="Datema E."/>
            <person name="de Vries R.P."/>
            <person name="Dhillon B."/>
            <person name="Ganley A.R."/>
            <person name="Griffiths S.A."/>
            <person name="Guo Y."/>
            <person name="Hamelin R.C."/>
            <person name="Henrissat B."/>
            <person name="Kabir M.S."/>
            <person name="Jashni M.K."/>
            <person name="Kema G."/>
            <person name="Klaubauf S."/>
            <person name="Lapidus A."/>
            <person name="Levasseur A."/>
            <person name="Lindquist E."/>
            <person name="Mehrabi R."/>
            <person name="Ohm R.A."/>
            <person name="Owen T.J."/>
            <person name="Salamov A."/>
            <person name="Schwelm A."/>
            <person name="Schijlen E."/>
            <person name="Sun H."/>
            <person name="van den Burg H.A."/>
            <person name="van Ham R.C.H.J."/>
            <person name="Zhang S."/>
            <person name="Goodwin S.B."/>
            <person name="Grigoriev I.V."/>
            <person name="Collemare J."/>
            <person name="Bradshaw R.E."/>
        </authorList>
    </citation>
    <scope>NUCLEOTIDE SEQUENCE [LARGE SCALE GENOMIC DNA]</scope>
    <source>
        <strain evidence="2">NZE10 / CBS 128990</strain>
    </source>
</reference>
<protein>
    <recommendedName>
        <fullName evidence="3">LITAF domain-containing protein</fullName>
    </recommendedName>
</protein>
<accession>N1PLH5</accession>
<sequence>MALAPGEKLVGRGASPLGENDCDAALLAPPIHSGMSMATRYADSEVTVVEKPQAAVMASQPAPVIQPAYVAASVTPLRHLKKEPAYVDCPHCHERRLTRVTKYEEDV</sequence>
<dbReference type="Proteomes" id="UP000016933">
    <property type="component" value="Unassembled WGS sequence"/>
</dbReference>
<evidence type="ECO:0000313" key="1">
    <source>
        <dbReference type="EMBL" id="EME44181.1"/>
    </source>
</evidence>
<evidence type="ECO:0008006" key="3">
    <source>
        <dbReference type="Google" id="ProtNLM"/>
    </source>
</evidence>
<dbReference type="AlphaFoldDB" id="N1PLH5"/>